<dbReference type="Gene3D" id="3.40.190.150">
    <property type="entry name" value="Bordetella uptake gene, domain 1"/>
    <property type="match status" value="1"/>
</dbReference>
<dbReference type="PANTHER" id="PTHR42928:SF5">
    <property type="entry name" value="BLR1237 PROTEIN"/>
    <property type="match status" value="1"/>
</dbReference>
<evidence type="ECO:0000313" key="3">
    <source>
        <dbReference type="EMBL" id="SFK88362.1"/>
    </source>
</evidence>
<keyword evidence="2" id="KW-0732">Signal</keyword>
<dbReference type="Proteomes" id="UP000199473">
    <property type="component" value="Unassembled WGS sequence"/>
</dbReference>
<dbReference type="OrthoDB" id="7258141at2"/>
<gene>
    <name evidence="3" type="ORF">SAMN02745775_109170</name>
</gene>
<dbReference type="EMBL" id="FOSQ01000009">
    <property type="protein sequence ID" value="SFK88362.1"/>
    <property type="molecule type" value="Genomic_DNA"/>
</dbReference>
<dbReference type="PIRSF" id="PIRSF017082">
    <property type="entry name" value="YflP"/>
    <property type="match status" value="1"/>
</dbReference>
<keyword evidence="4" id="KW-1185">Reference proteome</keyword>
<dbReference type="InterPro" id="IPR042100">
    <property type="entry name" value="Bug_dom1"/>
</dbReference>
<organism evidence="3 4">
    <name type="scientific">Falsiroseomonas stagni DSM 19981</name>
    <dbReference type="NCBI Taxonomy" id="1123062"/>
    <lineage>
        <taxon>Bacteria</taxon>
        <taxon>Pseudomonadati</taxon>
        <taxon>Pseudomonadota</taxon>
        <taxon>Alphaproteobacteria</taxon>
        <taxon>Acetobacterales</taxon>
        <taxon>Roseomonadaceae</taxon>
        <taxon>Falsiroseomonas</taxon>
    </lineage>
</organism>
<dbReference type="Pfam" id="PF03401">
    <property type="entry name" value="TctC"/>
    <property type="match status" value="1"/>
</dbReference>
<reference evidence="3 4" key="1">
    <citation type="submission" date="2016-10" db="EMBL/GenBank/DDBJ databases">
        <authorList>
            <person name="de Groot N.N."/>
        </authorList>
    </citation>
    <scope>NUCLEOTIDE SEQUENCE [LARGE SCALE GENOMIC DNA]</scope>
    <source>
        <strain evidence="3 4">DSM 19981</strain>
    </source>
</reference>
<accession>A0A1I4D4B4</accession>
<dbReference type="PANTHER" id="PTHR42928">
    <property type="entry name" value="TRICARBOXYLATE-BINDING PROTEIN"/>
    <property type="match status" value="1"/>
</dbReference>
<comment type="similarity">
    <text evidence="1">Belongs to the UPF0065 (bug) family.</text>
</comment>
<protein>
    <submittedName>
        <fullName evidence="3">Tripartite-type tricarboxylate transporter, receptor component TctC</fullName>
    </submittedName>
</protein>
<name>A0A1I4D4B4_9PROT</name>
<dbReference type="InterPro" id="IPR005064">
    <property type="entry name" value="BUG"/>
</dbReference>
<dbReference type="RefSeq" id="WP_092961851.1">
    <property type="nucleotide sequence ID" value="NZ_FOSQ01000009.1"/>
</dbReference>
<feature type="chain" id="PRO_5011504591" evidence="2">
    <location>
        <begin position="27"/>
        <end position="331"/>
    </location>
</feature>
<evidence type="ECO:0000256" key="2">
    <source>
        <dbReference type="SAM" id="SignalP"/>
    </source>
</evidence>
<dbReference type="STRING" id="1123062.SAMN02745775_109170"/>
<evidence type="ECO:0000313" key="4">
    <source>
        <dbReference type="Proteomes" id="UP000199473"/>
    </source>
</evidence>
<feature type="signal peptide" evidence="2">
    <location>
        <begin position="1"/>
        <end position="26"/>
    </location>
</feature>
<sequence>MHRQALTRRAAMLACCAPLLARPALATPGWRPTQAVKLIVSAAPGGTQDIHARAAAPVLSERIGQAVVVENNGTASGRGAGAIVARAAPDGHTLLVASGDGLVLSDILFGRQQGLLRPRLAPVTLTIGASQLLVTHPGSGIRGVADYVAEARRRRGALTLGVPGHGGIAHVISEMLNRQLGGVEVVHVPYRGGGPATLDLMAGQLDAMIITLPAVTAHVRAGRLVPLAVSTAARDPAMPEVPTLAETVAPGFDVPSTQGILLPAATPAPIIEAWHEAWRAALFDPAVNRRLSELGFIVTASTPAEFLASITDSERRFAAAIEAAGIRAETV</sequence>
<dbReference type="SUPFAM" id="SSF53850">
    <property type="entry name" value="Periplasmic binding protein-like II"/>
    <property type="match status" value="1"/>
</dbReference>
<dbReference type="AlphaFoldDB" id="A0A1I4D4B4"/>
<dbReference type="Gene3D" id="3.40.190.10">
    <property type="entry name" value="Periplasmic binding protein-like II"/>
    <property type="match status" value="1"/>
</dbReference>
<keyword evidence="3" id="KW-0675">Receptor</keyword>
<proteinExistence type="inferred from homology"/>
<evidence type="ECO:0000256" key="1">
    <source>
        <dbReference type="ARBA" id="ARBA00006987"/>
    </source>
</evidence>